<keyword evidence="1" id="KW-1133">Transmembrane helix</keyword>
<organism evidence="3 4">
    <name type="scientific">Zizania palustris</name>
    <name type="common">Northern wild rice</name>
    <dbReference type="NCBI Taxonomy" id="103762"/>
    <lineage>
        <taxon>Eukaryota</taxon>
        <taxon>Viridiplantae</taxon>
        <taxon>Streptophyta</taxon>
        <taxon>Embryophyta</taxon>
        <taxon>Tracheophyta</taxon>
        <taxon>Spermatophyta</taxon>
        <taxon>Magnoliopsida</taxon>
        <taxon>Liliopsida</taxon>
        <taxon>Poales</taxon>
        <taxon>Poaceae</taxon>
        <taxon>BOP clade</taxon>
        <taxon>Oryzoideae</taxon>
        <taxon>Oryzeae</taxon>
        <taxon>Zizaniinae</taxon>
        <taxon>Zizania</taxon>
    </lineage>
</organism>
<dbReference type="OrthoDB" id="377733at2759"/>
<dbReference type="EMBL" id="JAAALK010000285">
    <property type="protein sequence ID" value="KAG8063922.1"/>
    <property type="molecule type" value="Genomic_DNA"/>
</dbReference>
<evidence type="ECO:0000259" key="2">
    <source>
        <dbReference type="Pfam" id="PF16212"/>
    </source>
</evidence>
<dbReference type="InterPro" id="IPR032630">
    <property type="entry name" value="P_typ_ATPase_c"/>
</dbReference>
<evidence type="ECO:0000313" key="3">
    <source>
        <dbReference type="EMBL" id="KAG8063922.1"/>
    </source>
</evidence>
<feature type="transmembrane region" description="Helical" evidence="1">
    <location>
        <begin position="61"/>
        <end position="83"/>
    </location>
</feature>
<keyword evidence="1" id="KW-0472">Membrane</keyword>
<reference evidence="3" key="2">
    <citation type="submission" date="2021-02" db="EMBL/GenBank/DDBJ databases">
        <authorList>
            <person name="Kimball J.A."/>
            <person name="Haas M.W."/>
            <person name="Macchietto M."/>
            <person name="Kono T."/>
            <person name="Duquette J."/>
            <person name="Shao M."/>
        </authorList>
    </citation>
    <scope>NUCLEOTIDE SEQUENCE</scope>
    <source>
        <tissue evidence="3">Fresh leaf tissue</tissue>
    </source>
</reference>
<protein>
    <recommendedName>
        <fullName evidence="2">P-type ATPase C-terminal domain-containing protein</fullName>
    </recommendedName>
</protein>
<dbReference type="Pfam" id="PF16212">
    <property type="entry name" value="PhoLip_ATPase_C"/>
    <property type="match status" value="1"/>
</dbReference>
<comment type="caution">
    <text evidence="3">The sequence shown here is derived from an EMBL/GenBank/DDBJ whole genome shotgun (WGS) entry which is preliminary data.</text>
</comment>
<dbReference type="Proteomes" id="UP000729402">
    <property type="component" value="Unassembled WGS sequence"/>
</dbReference>
<sequence>MLGSEMQITDIIFCFFSSFTYPQIVLIWGNFVAFYMINLIVSAVPTLKMYTIMFRLCCQPSYWITMALIVAVGMGPVLAFRYLRNVYRPNAISILQQIEQNNENTQSTRTLESQLKSAGSYLTHLLTDQRSNRDASYQPLLSDSVESTR</sequence>
<evidence type="ECO:0000313" key="4">
    <source>
        <dbReference type="Proteomes" id="UP000729402"/>
    </source>
</evidence>
<evidence type="ECO:0000256" key="1">
    <source>
        <dbReference type="SAM" id="Phobius"/>
    </source>
</evidence>
<name>A0A8J5SHQ4_ZIZPA</name>
<proteinExistence type="predicted"/>
<dbReference type="AlphaFoldDB" id="A0A8J5SHQ4"/>
<accession>A0A8J5SHQ4</accession>
<feature type="transmembrane region" description="Helical" evidence="1">
    <location>
        <begin position="12"/>
        <end position="41"/>
    </location>
</feature>
<keyword evidence="4" id="KW-1185">Reference proteome</keyword>
<feature type="domain" description="P-type ATPase C-terminal" evidence="2">
    <location>
        <begin position="15"/>
        <end position="90"/>
    </location>
</feature>
<gene>
    <name evidence="3" type="ORF">GUJ93_ZPchr0004g40384</name>
</gene>
<reference evidence="3" key="1">
    <citation type="journal article" date="2021" name="bioRxiv">
        <title>Whole Genome Assembly and Annotation of Northern Wild Rice, Zizania palustris L., Supports a Whole Genome Duplication in the Zizania Genus.</title>
        <authorList>
            <person name="Haas M."/>
            <person name="Kono T."/>
            <person name="Macchietto M."/>
            <person name="Millas R."/>
            <person name="McGilp L."/>
            <person name="Shao M."/>
            <person name="Duquette J."/>
            <person name="Hirsch C.N."/>
            <person name="Kimball J."/>
        </authorList>
    </citation>
    <scope>NUCLEOTIDE SEQUENCE</scope>
    <source>
        <tissue evidence="3">Fresh leaf tissue</tissue>
    </source>
</reference>
<keyword evidence="1" id="KW-0812">Transmembrane</keyword>